<dbReference type="GO" id="GO:0005524">
    <property type="term" value="F:ATP binding"/>
    <property type="evidence" value="ECO:0007669"/>
    <property type="project" value="UniProtKB-KW"/>
</dbReference>
<dbReference type="PANTHER" id="PTHR19211">
    <property type="entry name" value="ATP-BINDING TRANSPORT PROTEIN-RELATED"/>
    <property type="match status" value="1"/>
</dbReference>
<dbReference type="PANTHER" id="PTHR19211:SF15">
    <property type="entry name" value="ATP-BINDING CASSETTE SUB-FAMILY F MEMBER 2"/>
    <property type="match status" value="1"/>
</dbReference>
<reference evidence="8" key="2">
    <citation type="submission" date="2020-05" db="EMBL/GenBank/DDBJ databases">
        <authorList>
            <person name="Kang H.-M."/>
            <person name="Kim M.-S."/>
            <person name="Lee J.-S."/>
        </authorList>
    </citation>
    <scope>NUCLEOTIDE SEQUENCE</scope>
</reference>
<dbReference type="PROSITE" id="PS00211">
    <property type="entry name" value="ABC_TRANSPORTER_1"/>
    <property type="match status" value="1"/>
</dbReference>
<sequence length="638" mass="73180">MPSDAKKKKEQQKKEARKNKNKKSTKPSDNQEDNDNQEENELVEQEQTAENGQSNSLEQVESDDMFPELTKRLKFLALLDKQNADNRACTGVLASHPNGRDVHIHQFSLTFYGQELVVDANLELNMGRRYGIIGLNGSGKSTILTAIAKKEIPIPEHVDIYHLSREIPATNKTAIEAVLEADEEIEKLEQEADNLAHCNDIESQERLNDIYEKLDELNSDTRETRAAQILFGLGFNGQMQRKQCKDFSGGWRMRIALARALYLSPTLLLLDEPTNHLDLDASVWLEEELKKYKRILVIISHSQDFLNGVCTNIIHLNKQKLTYYTGNYDQYVQTRLELETNQAKRYQWEQDQIAHMKNYIARFGHGSAKLARQAQSKEKTLKKMVDSGLTEKVVSDKLLSFSFPDCGKLPPPVLSVQNVSFKYKDEDKWIYKNLDFGFDMDTRVALVGPNGAGKSTLLKLIDGQILPTDGQIRRNTHLKIGRYHQHLAEELDLNLSALEYMMKAFPEVKEQEEMRRIIGRYGLTGRQQICPMKNLSDGQKSRVVFSWLAYQCPHLLLLDEPTNHLDIETIDALADALNTFEGGLILVSHDFRLINQVAEEIWICDKQTITKWNGDIISYKEFLRKKIEKEQNSLNKIR</sequence>
<evidence type="ECO:0000256" key="3">
    <source>
        <dbReference type="ARBA" id="ARBA00022741"/>
    </source>
</evidence>
<dbReference type="GO" id="GO:0016887">
    <property type="term" value="F:ATP hydrolysis activity"/>
    <property type="evidence" value="ECO:0007669"/>
    <property type="project" value="InterPro"/>
</dbReference>
<evidence type="ECO:0000256" key="2">
    <source>
        <dbReference type="ARBA" id="ARBA00022737"/>
    </source>
</evidence>
<dbReference type="InterPro" id="IPR003593">
    <property type="entry name" value="AAA+_ATPase"/>
</dbReference>
<proteinExistence type="evidence at transcript level"/>
<comment type="similarity">
    <text evidence="1">Belongs to the ABC transporter superfamily. ABCF family. EF3 subfamily.</text>
</comment>
<dbReference type="PROSITE" id="PS50893">
    <property type="entry name" value="ABC_TRANSPORTER_2"/>
    <property type="match status" value="2"/>
</dbReference>
<feature type="compositionally biased region" description="Basic residues" evidence="6">
    <location>
        <begin position="8"/>
        <end position="25"/>
    </location>
</feature>
<dbReference type="InterPro" id="IPR003439">
    <property type="entry name" value="ABC_transporter-like_ATP-bd"/>
</dbReference>
<evidence type="ECO:0000256" key="5">
    <source>
        <dbReference type="SAM" id="Coils"/>
    </source>
</evidence>
<dbReference type="FunFam" id="3.40.50.300:FF:000104">
    <property type="entry name" value="ATP-binding cassette sub-family F member 3"/>
    <property type="match status" value="1"/>
</dbReference>
<evidence type="ECO:0000256" key="6">
    <source>
        <dbReference type="SAM" id="MobiDB-lite"/>
    </source>
</evidence>
<dbReference type="AlphaFoldDB" id="A0A7H9SQE8"/>
<dbReference type="EMBL" id="MT524843">
    <property type="protein sequence ID" value="QNH67898.1"/>
    <property type="molecule type" value="mRNA"/>
</dbReference>
<reference evidence="8" key="1">
    <citation type="journal article" date="2020" name="Comp. Biochem. Physiol. Part D Genomics Proteomics">
        <title>The genome of the marine monogonont rotifer Brachionus rotundiformis and insight into species-specific detoxification components in Brachionus spp.</title>
        <authorList>
            <person name="Kang H.M."/>
            <person name="Kim M.S."/>
            <person name="Choi B.S."/>
            <person name="Kim D.H."/>
            <person name="Kim H.J."/>
            <person name="Hwang U.K."/>
            <person name="Hagiwara A."/>
            <person name="Lee J.S."/>
        </authorList>
    </citation>
    <scope>NUCLEOTIDE SEQUENCE</scope>
</reference>
<dbReference type="InterPro" id="IPR050611">
    <property type="entry name" value="ABCF"/>
</dbReference>
<dbReference type="Pfam" id="PF12848">
    <property type="entry name" value="ABC_tran_Xtn"/>
    <property type="match status" value="1"/>
</dbReference>
<dbReference type="Gene3D" id="3.40.50.300">
    <property type="entry name" value="P-loop containing nucleotide triphosphate hydrolases"/>
    <property type="match status" value="2"/>
</dbReference>
<protein>
    <submittedName>
        <fullName evidence="8">ATP-binding cassette transporter subfamily F member 2</fullName>
    </submittedName>
</protein>
<evidence type="ECO:0000259" key="7">
    <source>
        <dbReference type="PROSITE" id="PS50893"/>
    </source>
</evidence>
<dbReference type="InterPro" id="IPR032781">
    <property type="entry name" value="ABC_tran_Xtn"/>
</dbReference>
<evidence type="ECO:0000313" key="8">
    <source>
        <dbReference type="EMBL" id="QNH67898.1"/>
    </source>
</evidence>
<dbReference type="SUPFAM" id="SSF52540">
    <property type="entry name" value="P-loop containing nucleoside triphosphate hydrolases"/>
    <property type="match status" value="2"/>
</dbReference>
<keyword evidence="3" id="KW-0547">Nucleotide-binding</keyword>
<evidence type="ECO:0000256" key="1">
    <source>
        <dbReference type="ARBA" id="ARBA00011054"/>
    </source>
</evidence>
<keyword evidence="2" id="KW-0677">Repeat</keyword>
<dbReference type="SMART" id="SM00382">
    <property type="entry name" value="AAA"/>
    <property type="match status" value="2"/>
</dbReference>
<feature type="coiled-coil region" evidence="5">
    <location>
        <begin position="171"/>
        <end position="205"/>
    </location>
</feature>
<feature type="compositionally biased region" description="Polar residues" evidence="6">
    <location>
        <begin position="48"/>
        <end position="59"/>
    </location>
</feature>
<name>A0A7H9SQE8_9BILA</name>
<organism evidence="8">
    <name type="scientific">Brachionus rotundiformis</name>
    <dbReference type="NCBI Taxonomy" id="96890"/>
    <lineage>
        <taxon>Eukaryota</taxon>
        <taxon>Metazoa</taxon>
        <taxon>Spiralia</taxon>
        <taxon>Gnathifera</taxon>
        <taxon>Rotifera</taxon>
        <taxon>Eurotatoria</taxon>
        <taxon>Monogononta</taxon>
        <taxon>Pseudotrocha</taxon>
        <taxon>Ploima</taxon>
        <taxon>Brachionidae</taxon>
        <taxon>Brachionus</taxon>
    </lineage>
</organism>
<dbReference type="InterPro" id="IPR027417">
    <property type="entry name" value="P-loop_NTPase"/>
</dbReference>
<feature type="region of interest" description="Disordered" evidence="6">
    <location>
        <begin position="1"/>
        <end position="61"/>
    </location>
</feature>
<feature type="compositionally biased region" description="Acidic residues" evidence="6">
    <location>
        <begin position="30"/>
        <end position="44"/>
    </location>
</feature>
<dbReference type="Pfam" id="PF00005">
    <property type="entry name" value="ABC_tran"/>
    <property type="match status" value="2"/>
</dbReference>
<dbReference type="FunFam" id="3.40.50.300:FF:000683">
    <property type="entry name" value="Abc transporter f family member 1"/>
    <property type="match status" value="1"/>
</dbReference>
<keyword evidence="5" id="KW-0175">Coiled coil</keyword>
<feature type="domain" description="ABC transporter" evidence="7">
    <location>
        <begin position="414"/>
        <end position="631"/>
    </location>
</feature>
<accession>A0A7H9SQE8</accession>
<keyword evidence="4 8" id="KW-0067">ATP-binding</keyword>
<feature type="domain" description="ABC transporter" evidence="7">
    <location>
        <begin position="102"/>
        <end position="343"/>
    </location>
</feature>
<dbReference type="InterPro" id="IPR017871">
    <property type="entry name" value="ABC_transporter-like_CS"/>
</dbReference>
<evidence type="ECO:0000256" key="4">
    <source>
        <dbReference type="ARBA" id="ARBA00022840"/>
    </source>
</evidence>
<dbReference type="CDD" id="cd03221">
    <property type="entry name" value="ABCF_EF-3"/>
    <property type="match status" value="2"/>
</dbReference>